<protein>
    <submittedName>
        <fullName evidence="2">Uncharacterized protein</fullName>
    </submittedName>
</protein>
<feature type="region of interest" description="Disordered" evidence="1">
    <location>
        <begin position="289"/>
        <end position="314"/>
    </location>
</feature>
<organism evidence="2 3">
    <name type="scientific">Paratrimastix pyriformis</name>
    <dbReference type="NCBI Taxonomy" id="342808"/>
    <lineage>
        <taxon>Eukaryota</taxon>
        <taxon>Metamonada</taxon>
        <taxon>Preaxostyla</taxon>
        <taxon>Paratrimastigidae</taxon>
        <taxon>Paratrimastix</taxon>
    </lineage>
</organism>
<reference evidence="2" key="1">
    <citation type="journal article" date="2022" name="bioRxiv">
        <title>Genomics of Preaxostyla Flagellates Illuminates Evolutionary Transitions and the Path Towards Mitochondrial Loss.</title>
        <authorList>
            <person name="Novak L.V.F."/>
            <person name="Treitli S.C."/>
            <person name="Pyrih J."/>
            <person name="Halakuc P."/>
            <person name="Pipaliya S.V."/>
            <person name="Vacek V."/>
            <person name="Brzon O."/>
            <person name="Soukal P."/>
            <person name="Eme L."/>
            <person name="Dacks J.B."/>
            <person name="Karnkowska A."/>
            <person name="Elias M."/>
            <person name="Hampl V."/>
        </authorList>
    </citation>
    <scope>NUCLEOTIDE SEQUENCE</scope>
    <source>
        <strain evidence="2">RCP-MX</strain>
    </source>
</reference>
<proteinExistence type="predicted"/>
<evidence type="ECO:0000313" key="3">
    <source>
        <dbReference type="Proteomes" id="UP001141327"/>
    </source>
</evidence>
<sequence length="668" mass="71297">MLASRTPGLNNPCRRHTNTQVRTVIQREIFGANVGARRENYFSNVPTDLRFPISYFGREISSSAILGFTRDGHHLIAYKIESGGELLGSGQLFFELWRFSFSEPGARCVFRCECFRERPGDLLSESLGLESINFTVFEATSGFFVLHGSSLEIADVTPASTSRISLGRSPPIGSPPMGGSLPGVTNPQAPFPSPSCTEGPEMHHFLSLILVPSLFHAVAPPLGSVLTPWSAHMCYSTHPPHPRFDPQYQVTVCSRDTTARAVMALDASTSIIAIAVDLIPVFPAGSTVPHGSEPPLGRPAGGGGGGEAEGDDDRAPGLVFYVENGECPPIAWPRPPPAGDAPTNPWSLTRLFAPAPRHFDDPPPAASAASAAQHPRRCLRVYRPIDIEEFLVWCVVPGLTTGQGFKGIWPTFPRVDSTTSLSPSPPYRCTVENYLTRVVQTTASLAGDDLEVHALLAARITLGSGRSAASKNIASSHVPPGAPAVTAATGRALLVVMVVVFQGRDGRAEVLQSVVHEERSVTLPPTPDLIPSTPPNPRNIWVGLGAAPSSAMKSPPVRFYFSAFRFNLTIPGEGEHPALMAPTPLTATTAGLLQYLKTHGSPLTLPQIASSVGRVWSNGPVLMRKSLPFLVHPSMPFVLLAEEATPAPPPDDGPGQRQDDPGRPTDSG</sequence>
<accession>A0ABQ8UJZ1</accession>
<keyword evidence="3" id="KW-1185">Reference proteome</keyword>
<gene>
    <name evidence="2" type="ORF">PAPYR_6285</name>
</gene>
<dbReference type="Proteomes" id="UP001141327">
    <property type="component" value="Unassembled WGS sequence"/>
</dbReference>
<evidence type="ECO:0000313" key="2">
    <source>
        <dbReference type="EMBL" id="KAJ4458027.1"/>
    </source>
</evidence>
<feature type="region of interest" description="Disordered" evidence="1">
    <location>
        <begin position="642"/>
        <end position="668"/>
    </location>
</feature>
<feature type="compositionally biased region" description="Basic and acidic residues" evidence="1">
    <location>
        <begin position="657"/>
        <end position="668"/>
    </location>
</feature>
<comment type="caution">
    <text evidence="2">The sequence shown here is derived from an EMBL/GenBank/DDBJ whole genome shotgun (WGS) entry which is preliminary data.</text>
</comment>
<name>A0ABQ8UJZ1_9EUKA</name>
<evidence type="ECO:0000256" key="1">
    <source>
        <dbReference type="SAM" id="MobiDB-lite"/>
    </source>
</evidence>
<dbReference type="EMBL" id="JAPMOS010000035">
    <property type="protein sequence ID" value="KAJ4458027.1"/>
    <property type="molecule type" value="Genomic_DNA"/>
</dbReference>